<keyword evidence="2" id="KW-1133">Transmembrane helix</keyword>
<reference evidence="4" key="1">
    <citation type="submission" date="2024-04" db="EMBL/GenBank/DDBJ databases">
        <authorList>
            <person name="Shaw F."/>
            <person name="Minotto A."/>
        </authorList>
    </citation>
    <scope>NUCLEOTIDE SEQUENCE [LARGE SCALE GENOMIC DNA]</scope>
</reference>
<dbReference type="EMBL" id="OZ037953">
    <property type="protein sequence ID" value="CAL1698281.1"/>
    <property type="molecule type" value="Genomic_DNA"/>
</dbReference>
<evidence type="ECO:0000256" key="2">
    <source>
        <dbReference type="SAM" id="Phobius"/>
    </source>
</evidence>
<accession>A0ABP1CRF7</accession>
<keyword evidence="4" id="KW-1185">Reference proteome</keyword>
<protein>
    <submittedName>
        <fullName evidence="3">Uncharacterized protein</fullName>
    </submittedName>
</protein>
<dbReference type="Proteomes" id="UP001497453">
    <property type="component" value="Chromosome 10"/>
</dbReference>
<keyword evidence="2" id="KW-0472">Membrane</keyword>
<sequence length="142" mass="15684">MPPSVAPGEPKEAPKPQPIGNAPFVILFTVCTLCAIFILWRRASTIRAVVGHQLKTWTRREGNIRLSMDDGPTSREFLDDDYDDDNADIADDEPLALRAQQLKPKSPNGRSGQALLNYSSQTTTLFEADVEEDMPPPPPPKV</sequence>
<gene>
    <name evidence="3" type="ORF">GFSPODELE1_LOCUS2080</name>
</gene>
<evidence type="ECO:0000313" key="4">
    <source>
        <dbReference type="Proteomes" id="UP001497453"/>
    </source>
</evidence>
<evidence type="ECO:0000313" key="3">
    <source>
        <dbReference type="EMBL" id="CAL1698281.1"/>
    </source>
</evidence>
<name>A0ABP1CRF7_9APHY</name>
<proteinExistence type="predicted"/>
<feature type="region of interest" description="Disordered" evidence="1">
    <location>
        <begin position="67"/>
        <end position="89"/>
    </location>
</feature>
<feature type="compositionally biased region" description="Acidic residues" evidence="1">
    <location>
        <begin position="78"/>
        <end position="89"/>
    </location>
</feature>
<evidence type="ECO:0000256" key="1">
    <source>
        <dbReference type="SAM" id="MobiDB-lite"/>
    </source>
</evidence>
<feature type="transmembrane region" description="Helical" evidence="2">
    <location>
        <begin position="20"/>
        <end position="40"/>
    </location>
</feature>
<organism evidence="3 4">
    <name type="scientific">Somion occarium</name>
    <dbReference type="NCBI Taxonomy" id="3059160"/>
    <lineage>
        <taxon>Eukaryota</taxon>
        <taxon>Fungi</taxon>
        <taxon>Dikarya</taxon>
        <taxon>Basidiomycota</taxon>
        <taxon>Agaricomycotina</taxon>
        <taxon>Agaricomycetes</taxon>
        <taxon>Polyporales</taxon>
        <taxon>Cerrenaceae</taxon>
        <taxon>Somion</taxon>
    </lineage>
</organism>
<keyword evidence="2" id="KW-0812">Transmembrane</keyword>